<dbReference type="AlphaFoldDB" id="A0A397V735"/>
<gene>
    <name evidence="1" type="ORF">C2G38_2184799</name>
</gene>
<evidence type="ECO:0000313" key="1">
    <source>
        <dbReference type="EMBL" id="RIB18354.1"/>
    </source>
</evidence>
<sequence>MPTNSSLGSTRDFCSEASPIRVRIFFNSISATTKQTMVSVLENFGIRDRQKEFIPAKITTLQIIHYEPGELSPPEWYKPGYSWYCTGYTTRKLSDSVYSISEKRSIEQNAMRHKIGRFDSKKYYAKGDTSNFDLNSDLEPEPEIIAPISNPINENLLHSKLRISITYRNI</sequence>
<organism evidence="1 2">
    <name type="scientific">Gigaspora rosea</name>
    <dbReference type="NCBI Taxonomy" id="44941"/>
    <lineage>
        <taxon>Eukaryota</taxon>
        <taxon>Fungi</taxon>
        <taxon>Fungi incertae sedis</taxon>
        <taxon>Mucoromycota</taxon>
        <taxon>Glomeromycotina</taxon>
        <taxon>Glomeromycetes</taxon>
        <taxon>Diversisporales</taxon>
        <taxon>Gigasporaceae</taxon>
        <taxon>Gigaspora</taxon>
    </lineage>
</organism>
<comment type="caution">
    <text evidence="1">The sequence shown here is derived from an EMBL/GenBank/DDBJ whole genome shotgun (WGS) entry which is preliminary data.</text>
</comment>
<accession>A0A397V735</accession>
<evidence type="ECO:0000313" key="2">
    <source>
        <dbReference type="Proteomes" id="UP000266673"/>
    </source>
</evidence>
<keyword evidence="2" id="KW-1185">Reference proteome</keyword>
<dbReference type="EMBL" id="QKWP01000544">
    <property type="protein sequence ID" value="RIB18354.1"/>
    <property type="molecule type" value="Genomic_DNA"/>
</dbReference>
<proteinExistence type="predicted"/>
<dbReference type="Proteomes" id="UP000266673">
    <property type="component" value="Unassembled WGS sequence"/>
</dbReference>
<reference evidence="1 2" key="1">
    <citation type="submission" date="2018-06" db="EMBL/GenBank/DDBJ databases">
        <title>Comparative genomics reveals the genomic features of Rhizophagus irregularis, R. cerebriforme, R. diaphanum and Gigaspora rosea, and their symbiotic lifestyle signature.</title>
        <authorList>
            <person name="Morin E."/>
            <person name="San Clemente H."/>
            <person name="Chen E.C.H."/>
            <person name="De La Providencia I."/>
            <person name="Hainaut M."/>
            <person name="Kuo A."/>
            <person name="Kohler A."/>
            <person name="Murat C."/>
            <person name="Tang N."/>
            <person name="Roy S."/>
            <person name="Loubradou J."/>
            <person name="Henrissat B."/>
            <person name="Grigoriev I.V."/>
            <person name="Corradi N."/>
            <person name="Roux C."/>
            <person name="Martin F.M."/>
        </authorList>
    </citation>
    <scope>NUCLEOTIDE SEQUENCE [LARGE SCALE GENOMIC DNA]</scope>
    <source>
        <strain evidence="1 2">DAOM 194757</strain>
    </source>
</reference>
<name>A0A397V735_9GLOM</name>
<protein>
    <submittedName>
        <fullName evidence="1">Uncharacterized protein</fullName>
    </submittedName>
</protein>